<dbReference type="Gene3D" id="2.60.120.10">
    <property type="entry name" value="Jelly Rolls"/>
    <property type="match status" value="2"/>
</dbReference>
<dbReference type="PANTHER" id="PTHR36440:SF1">
    <property type="entry name" value="PUTATIVE (AFU_ORTHOLOGUE AFUA_8G07350)-RELATED"/>
    <property type="match status" value="1"/>
</dbReference>
<protein>
    <submittedName>
        <fullName evidence="2">Quercetin dioxygenase-like cupin family protein</fullName>
    </submittedName>
</protein>
<gene>
    <name evidence="2" type="ORF">J2S42_000747</name>
</gene>
<dbReference type="SUPFAM" id="SSF51182">
    <property type="entry name" value="RmlC-like cupins"/>
    <property type="match status" value="1"/>
</dbReference>
<keyword evidence="2" id="KW-0560">Oxidoreductase</keyword>
<dbReference type="RefSeq" id="WP_307235195.1">
    <property type="nucleotide sequence ID" value="NZ_JAUSUZ010000001.1"/>
</dbReference>
<dbReference type="Pfam" id="PF07883">
    <property type="entry name" value="Cupin_2"/>
    <property type="match status" value="2"/>
</dbReference>
<comment type="caution">
    <text evidence="2">The sequence shown here is derived from an EMBL/GenBank/DDBJ whole genome shotgun (WGS) entry which is preliminary data.</text>
</comment>
<dbReference type="InterPro" id="IPR011051">
    <property type="entry name" value="RmlC_Cupin_sf"/>
</dbReference>
<name>A0AAE3VTT5_9ACTN</name>
<evidence type="ECO:0000313" key="2">
    <source>
        <dbReference type="EMBL" id="MDQ0364078.1"/>
    </source>
</evidence>
<dbReference type="InterPro" id="IPR013096">
    <property type="entry name" value="Cupin_2"/>
</dbReference>
<dbReference type="GO" id="GO:0051213">
    <property type="term" value="F:dioxygenase activity"/>
    <property type="evidence" value="ECO:0007669"/>
    <property type="project" value="UniProtKB-KW"/>
</dbReference>
<keyword evidence="2" id="KW-0223">Dioxygenase</keyword>
<proteinExistence type="predicted"/>
<dbReference type="AlphaFoldDB" id="A0AAE3VTT5"/>
<evidence type="ECO:0000259" key="1">
    <source>
        <dbReference type="Pfam" id="PF07883"/>
    </source>
</evidence>
<dbReference type="EMBL" id="JAUSUZ010000001">
    <property type="protein sequence ID" value="MDQ0364078.1"/>
    <property type="molecule type" value="Genomic_DNA"/>
</dbReference>
<dbReference type="PANTHER" id="PTHR36440">
    <property type="entry name" value="PUTATIVE (AFU_ORTHOLOGUE AFUA_8G07350)-RELATED"/>
    <property type="match status" value="1"/>
</dbReference>
<sequence>MTHPYAAQADEHQELEWLGGGVMRVLLDGERTGGRLAMFRSQAPAGAASPAYVHAREDEIFVLLEGSAIFWIGDERYEADAGSVAFLPRGVPHAYRITEDADLFAVSTPAGLENFFRGAGHDLSMPRPEGFVVTPATMAAAAAANGQAILGPPLPADGVLPRAGSEAVGEPYVARAGAHETLEWIGGGLMRILLTAEHTAGQLAMFRSSAPAGAASPVYAHSREDEIILLLRGGGVFWAGAHRFELAAGGLVFVPRGVPLAYRITADAEMLALTTPGGLESFFRTVGRDVREPRPDGWAIDYALMGEASAATGQTVLGPPLETGDMIPAHALRD</sequence>
<keyword evidence="3" id="KW-1185">Reference proteome</keyword>
<evidence type="ECO:0000313" key="3">
    <source>
        <dbReference type="Proteomes" id="UP001240236"/>
    </source>
</evidence>
<organism evidence="2 3">
    <name type="scientific">Catenuloplanes indicus</name>
    <dbReference type="NCBI Taxonomy" id="137267"/>
    <lineage>
        <taxon>Bacteria</taxon>
        <taxon>Bacillati</taxon>
        <taxon>Actinomycetota</taxon>
        <taxon>Actinomycetes</taxon>
        <taxon>Micromonosporales</taxon>
        <taxon>Micromonosporaceae</taxon>
        <taxon>Catenuloplanes</taxon>
    </lineage>
</organism>
<dbReference type="InterPro" id="IPR014710">
    <property type="entry name" value="RmlC-like_jellyroll"/>
</dbReference>
<accession>A0AAE3VTT5</accession>
<reference evidence="2 3" key="1">
    <citation type="submission" date="2023-07" db="EMBL/GenBank/DDBJ databases">
        <title>Sequencing the genomes of 1000 actinobacteria strains.</title>
        <authorList>
            <person name="Klenk H.-P."/>
        </authorList>
    </citation>
    <scope>NUCLEOTIDE SEQUENCE [LARGE SCALE GENOMIC DNA]</scope>
    <source>
        <strain evidence="2 3">DSM 44709</strain>
    </source>
</reference>
<dbReference type="InterPro" id="IPR053146">
    <property type="entry name" value="QDO-like"/>
</dbReference>
<feature type="domain" description="Cupin type-2" evidence="1">
    <location>
        <begin position="211"/>
        <end position="273"/>
    </location>
</feature>
<dbReference type="Proteomes" id="UP001240236">
    <property type="component" value="Unassembled WGS sequence"/>
</dbReference>
<feature type="domain" description="Cupin type-2" evidence="1">
    <location>
        <begin position="44"/>
        <end position="105"/>
    </location>
</feature>